<proteinExistence type="predicted"/>
<dbReference type="Proteomes" id="UP001595443">
    <property type="component" value="Unassembled WGS sequence"/>
</dbReference>
<organism evidence="2 3">
    <name type="scientific">Acidimangrovimonas pyrenivorans</name>
    <dbReference type="NCBI Taxonomy" id="2030798"/>
    <lineage>
        <taxon>Bacteria</taxon>
        <taxon>Pseudomonadati</taxon>
        <taxon>Pseudomonadota</taxon>
        <taxon>Alphaproteobacteria</taxon>
        <taxon>Rhodobacterales</taxon>
        <taxon>Paracoccaceae</taxon>
        <taxon>Acidimangrovimonas</taxon>
    </lineage>
</organism>
<feature type="transmembrane region" description="Helical" evidence="1">
    <location>
        <begin position="91"/>
        <end position="111"/>
    </location>
</feature>
<feature type="transmembrane region" description="Helical" evidence="1">
    <location>
        <begin position="23"/>
        <end position="42"/>
    </location>
</feature>
<gene>
    <name evidence="2" type="ORF">ACFOES_07455</name>
</gene>
<keyword evidence="1" id="KW-0472">Membrane</keyword>
<reference evidence="3" key="1">
    <citation type="journal article" date="2019" name="Int. J. Syst. Evol. Microbiol.">
        <title>The Global Catalogue of Microorganisms (GCM) 10K type strain sequencing project: providing services to taxonomists for standard genome sequencing and annotation.</title>
        <authorList>
            <consortium name="The Broad Institute Genomics Platform"/>
            <consortium name="The Broad Institute Genome Sequencing Center for Infectious Disease"/>
            <person name="Wu L."/>
            <person name="Ma J."/>
        </authorList>
    </citation>
    <scope>NUCLEOTIDE SEQUENCE [LARGE SCALE GENOMIC DNA]</scope>
    <source>
        <strain evidence="3">KCTC 62192</strain>
    </source>
</reference>
<comment type="caution">
    <text evidence="2">The sequence shown here is derived from an EMBL/GenBank/DDBJ whole genome shotgun (WGS) entry which is preliminary data.</text>
</comment>
<keyword evidence="3" id="KW-1185">Reference proteome</keyword>
<dbReference type="RefSeq" id="WP_377832571.1">
    <property type="nucleotide sequence ID" value="NZ_JBHRSK010000004.1"/>
</dbReference>
<feature type="transmembrane region" description="Helical" evidence="1">
    <location>
        <begin position="146"/>
        <end position="166"/>
    </location>
</feature>
<feature type="transmembrane region" description="Helical" evidence="1">
    <location>
        <begin position="270"/>
        <end position="296"/>
    </location>
</feature>
<accession>A0ABV7AFH9</accession>
<protein>
    <submittedName>
        <fullName evidence="2">NnrS family protein</fullName>
    </submittedName>
</protein>
<keyword evidence="1" id="KW-1133">Transmembrane helix</keyword>
<feature type="transmembrane region" description="Helical" evidence="1">
    <location>
        <begin position="240"/>
        <end position="258"/>
    </location>
</feature>
<sequence length="397" mass="41339">MAHAIPRLTYSGPALFSMGFRPFFLLAGLFAAIAVPLWLAMFTGAVTLRGPFDPVDWHIHEMLFGYTAAVIAGFLFTAVPNWTGRMPARGVPLALLAALWLAGRLAVAGVLGLDPVAVAVIDSAFLLAIGAMIGIEIVAGRNWRNLKVLVPVTLYAATNIAFHLGALSGAGTEGSRRAAFAVILFLVMLIGGRIIPSFTRNWLAAQRAARMPVPVNRFDGISLAVAAAGLLLWVAGPDSVATGVTLLAAAGLQLVRLSRWRGLAAWRSPLLLMLHLAYAALPVGLAVTGLAAFGLASPVAGYHLLGIGAIGGMTLAVMMRAAMGHTGRPLVAGRLLSLAFLLVLGAALIRVLAADTMGGLVLAAALWTAGFALFSLKVGPWLVTQRAGRKRPSGAAR</sequence>
<evidence type="ECO:0000313" key="3">
    <source>
        <dbReference type="Proteomes" id="UP001595443"/>
    </source>
</evidence>
<keyword evidence="1" id="KW-0812">Transmembrane</keyword>
<dbReference type="InterPro" id="IPR010266">
    <property type="entry name" value="NnrS"/>
</dbReference>
<feature type="transmembrane region" description="Helical" evidence="1">
    <location>
        <begin position="215"/>
        <end position="234"/>
    </location>
</feature>
<dbReference type="EMBL" id="JBHRSK010000004">
    <property type="protein sequence ID" value="MFC2967925.1"/>
    <property type="molecule type" value="Genomic_DNA"/>
</dbReference>
<name>A0ABV7AFH9_9RHOB</name>
<dbReference type="Pfam" id="PF05940">
    <property type="entry name" value="NnrS"/>
    <property type="match status" value="1"/>
</dbReference>
<feature type="transmembrane region" description="Helical" evidence="1">
    <location>
        <begin position="302"/>
        <end position="323"/>
    </location>
</feature>
<feature type="transmembrane region" description="Helical" evidence="1">
    <location>
        <begin position="178"/>
        <end position="195"/>
    </location>
</feature>
<feature type="transmembrane region" description="Helical" evidence="1">
    <location>
        <begin position="117"/>
        <end position="139"/>
    </location>
</feature>
<feature type="transmembrane region" description="Helical" evidence="1">
    <location>
        <begin position="335"/>
        <end position="353"/>
    </location>
</feature>
<feature type="transmembrane region" description="Helical" evidence="1">
    <location>
        <begin position="62"/>
        <end position="79"/>
    </location>
</feature>
<feature type="transmembrane region" description="Helical" evidence="1">
    <location>
        <begin position="359"/>
        <end position="383"/>
    </location>
</feature>
<evidence type="ECO:0000313" key="2">
    <source>
        <dbReference type="EMBL" id="MFC2967925.1"/>
    </source>
</evidence>
<evidence type="ECO:0000256" key="1">
    <source>
        <dbReference type="SAM" id="Phobius"/>
    </source>
</evidence>